<dbReference type="SUPFAM" id="SSF52540">
    <property type="entry name" value="P-loop containing nucleoside triphosphate hydrolases"/>
    <property type="match status" value="2"/>
</dbReference>
<dbReference type="SMART" id="SM00487">
    <property type="entry name" value="DEXDc"/>
    <property type="match status" value="1"/>
</dbReference>
<dbReference type="Pfam" id="PF00271">
    <property type="entry name" value="Helicase_C"/>
    <property type="match status" value="1"/>
</dbReference>
<evidence type="ECO:0000313" key="13">
    <source>
        <dbReference type="Proteomes" id="UP000829354"/>
    </source>
</evidence>
<dbReference type="EMBL" id="CP092620">
    <property type="protein sequence ID" value="UMM10835.1"/>
    <property type="molecule type" value="Genomic_DNA"/>
</dbReference>
<evidence type="ECO:0000256" key="8">
    <source>
        <dbReference type="ARBA" id="ARBA00023242"/>
    </source>
</evidence>
<keyword evidence="4" id="KW-0378">Hydrolase</keyword>
<keyword evidence="7" id="KW-0238">DNA-binding</keyword>
<feature type="compositionally biased region" description="Basic residues" evidence="9">
    <location>
        <begin position="84"/>
        <end position="99"/>
    </location>
</feature>
<comment type="similarity">
    <text evidence="2">Belongs to the SNF2/RAD54 helicase family.</text>
</comment>
<dbReference type="GO" id="GO:0005634">
    <property type="term" value="C:nucleus"/>
    <property type="evidence" value="ECO:0007669"/>
    <property type="project" value="UniProtKB-SubCell"/>
</dbReference>
<feature type="compositionally biased region" description="Basic residues" evidence="9">
    <location>
        <begin position="143"/>
        <end position="154"/>
    </location>
</feature>
<feature type="compositionally biased region" description="Basic residues" evidence="9">
    <location>
        <begin position="50"/>
        <end position="66"/>
    </location>
</feature>
<dbReference type="InterPro" id="IPR014001">
    <property type="entry name" value="Helicase_ATP-bd"/>
</dbReference>
<evidence type="ECO:0000256" key="7">
    <source>
        <dbReference type="ARBA" id="ARBA00023125"/>
    </source>
</evidence>
<dbReference type="CDD" id="cd18793">
    <property type="entry name" value="SF2_C_SNF"/>
    <property type="match status" value="1"/>
</dbReference>
<feature type="domain" description="Helicase C-terminal" evidence="11">
    <location>
        <begin position="980"/>
        <end position="1162"/>
    </location>
</feature>
<evidence type="ECO:0000256" key="1">
    <source>
        <dbReference type="ARBA" id="ARBA00004123"/>
    </source>
</evidence>
<accession>A0AAE9J1Q8</accession>
<dbReference type="PROSITE" id="PS51194">
    <property type="entry name" value="HELICASE_CTER"/>
    <property type="match status" value="1"/>
</dbReference>
<evidence type="ECO:0000256" key="4">
    <source>
        <dbReference type="ARBA" id="ARBA00022801"/>
    </source>
</evidence>
<dbReference type="InterPro" id="IPR049730">
    <property type="entry name" value="SNF2/RAD54-like_C"/>
</dbReference>
<dbReference type="Gene3D" id="3.40.50.10810">
    <property type="entry name" value="Tandem AAA-ATPase domain"/>
    <property type="match status" value="1"/>
</dbReference>
<feature type="region of interest" description="Disordered" evidence="9">
    <location>
        <begin position="29"/>
        <end position="419"/>
    </location>
</feature>
<dbReference type="GO" id="GO:0016887">
    <property type="term" value="F:ATP hydrolysis activity"/>
    <property type="evidence" value="ECO:0007669"/>
    <property type="project" value="InterPro"/>
</dbReference>
<feature type="compositionally biased region" description="Basic residues" evidence="9">
    <location>
        <begin position="249"/>
        <end position="261"/>
    </location>
</feature>
<feature type="compositionally biased region" description="Basic residues" evidence="9">
    <location>
        <begin position="223"/>
        <end position="233"/>
    </location>
</feature>
<keyword evidence="3" id="KW-0547">Nucleotide-binding</keyword>
<feature type="compositionally biased region" description="Basic residues" evidence="9">
    <location>
        <begin position="113"/>
        <end position="125"/>
    </location>
</feature>
<feature type="compositionally biased region" description="Basic residues" evidence="9">
    <location>
        <begin position="398"/>
        <end position="415"/>
    </location>
</feature>
<comment type="subcellular location">
    <subcellularLocation>
        <location evidence="1">Nucleus</location>
    </subcellularLocation>
</comment>
<proteinExistence type="inferred from homology"/>
<dbReference type="Pfam" id="PF00176">
    <property type="entry name" value="SNF2-rel_dom"/>
    <property type="match status" value="1"/>
</dbReference>
<evidence type="ECO:0000259" key="11">
    <source>
        <dbReference type="PROSITE" id="PS51194"/>
    </source>
</evidence>
<dbReference type="GO" id="GO:0005524">
    <property type="term" value="F:ATP binding"/>
    <property type="evidence" value="ECO:0007669"/>
    <property type="project" value="UniProtKB-KW"/>
</dbReference>
<evidence type="ECO:0000256" key="2">
    <source>
        <dbReference type="ARBA" id="ARBA00007025"/>
    </source>
</evidence>
<dbReference type="InterPro" id="IPR001650">
    <property type="entry name" value="Helicase_C-like"/>
</dbReference>
<feature type="compositionally biased region" description="Basic residues" evidence="9">
    <location>
        <begin position="891"/>
        <end position="912"/>
    </location>
</feature>
<keyword evidence="13" id="KW-1185">Reference proteome</keyword>
<evidence type="ECO:0000256" key="3">
    <source>
        <dbReference type="ARBA" id="ARBA00022741"/>
    </source>
</evidence>
<evidence type="ECO:0000256" key="5">
    <source>
        <dbReference type="ARBA" id="ARBA00022806"/>
    </source>
</evidence>
<reference evidence="12 13" key="1">
    <citation type="submission" date="2022-04" db="EMBL/GenBank/DDBJ databases">
        <title>Chromosome-level reference genomes for two strains of Caenorhabditis briggsae: an improved platform for comparative genomics.</title>
        <authorList>
            <person name="Stevens L."/>
            <person name="Andersen E."/>
        </authorList>
    </citation>
    <scope>NUCLEOTIDE SEQUENCE [LARGE SCALE GENOMIC DNA]</scope>
    <source>
        <strain evidence="12">VX34</strain>
        <tissue evidence="12">Whole-organism</tissue>
    </source>
</reference>
<dbReference type="GO" id="GO:0004386">
    <property type="term" value="F:helicase activity"/>
    <property type="evidence" value="ECO:0007669"/>
    <property type="project" value="UniProtKB-KW"/>
</dbReference>
<sequence length="1391" mass="161011">MKVVSDSDDSDVKEVIDDEDLQLAAQIEKERKERRAQKLKEKRLKEGKTPKKTPAKKRPPPKKRRRVSSEEEDDSDEEEESPKKSAKKKQEKARKRRKSSSSEEVEDEEERRSSRKKKTDKKKKKAESSESEESSDEEEEVKKPKKKTPSKKNRKAESSEEEESDEAPKKQKKSMSQKKKRVAKESELDEEEEKLERKKKSQKKKHQKESSDEEEEEEEKVEKKKKKAQKRKQKESSSEEEEDEEKVEKKKKKPQKRKHQKTSSEEDEEEEKVEKKEKVQKKKQKEPSSEEEEGEESENEPVKKSDSESDEVTMPKLKKNQSAIVDESGESDLEVMPKPRKRGAVVISESDEEKPMKKKVESEDESSDDDRKVKKNNKKKTVSDSEDGEFSDASINVTRKKRGSKKEKPEKKKKGIIMDSSDLAKETIDAENAEKERRKRLEKKQKEFNGIVLEEGEDLTEVLTGTSSQRKLKSVVLDPDAASEDPKTPVEVHQSLVSILKPHQAHGVQFMYDCAFESIERLNTEGSGGILAHCMGLGKTLQVITFLHTVMMHPKIGEKCRRVLVVVPKNVIINWFKEFQKWLYDNDEELDTIEVNELDSYKTVEERRRVLQAWHRSTDPSVMIIGYDMFRILTVEDDPKKKKTKLSRKMSKAKEDFRKYLQDPGPDMIVCDEAHKLKNDDSALSKCMVKIRTRRRICLTGTPLQNNLMEYHCMVNFVKPGLLGTKTEFANRFVNIINRGRTKDASALEVSFMKRRCHVLYDHLKKCVDRKDYRVLTEAIPPKQEYVINVRLTERQCELYKAFLSDVVGDTGLSKRLLPDYHMFSRIWTHPHQLIIHEQRMERERVMKEEQEEEEAFIDDDESESEESVVSLSSESEESFLASDDDEDSGKKKKKKNKKNRKSSPPARKSRRAGGADEEEDDAAMNILQQGIRASRRLAGEDVDERECDTPPEYTGWFSKLGLCSEEDKDDFSLSNKLVLLMAIIKKCEEIGDKLLVFSQSLESLALIRRMLEYMAGTGQWFSDDHEALNAEGETWSWLEGEDYMTIDGSVQSVKRDAVQTQFNDPENLRARLMLISTRAGSLGTNMVAANRVVIFDACWNPSHDTQSLFRVYRFGQTKPVYIYRFIAQGTMEERIYKRQVTKESTSMRVVDEAQIQRHYLGHDLTELYQFTPAAYDPDVEIACAPPKDRLLADVIHQNQFAVVDYIEHDTLFANVEDEKLTEQEMKDAWTDYEKDRAGVPQRLPYDPSALRGIGLNGMIVGPHMQAMLQRQQTEIMHVENLQHDVLFKELNKMRTKDSSTALKIVLLRTLLEQILPYIPQQMRGGMSEFNTHFIRLAHDADRRGETQADLLRKSLESFRTVIKMVRPIPQCAEPLARIQRAYPYLFTDVA</sequence>
<evidence type="ECO:0008006" key="14">
    <source>
        <dbReference type="Google" id="ProtNLM"/>
    </source>
</evidence>
<dbReference type="Gene3D" id="3.40.50.300">
    <property type="entry name" value="P-loop containing nucleotide triphosphate hydrolases"/>
    <property type="match status" value="1"/>
</dbReference>
<feature type="compositionally biased region" description="Acidic residues" evidence="9">
    <location>
        <begin position="289"/>
        <end position="299"/>
    </location>
</feature>
<keyword evidence="6" id="KW-0067">ATP-binding</keyword>
<protein>
    <recommendedName>
        <fullName evidence="14">Protein CBR-XNP-1</fullName>
    </recommendedName>
</protein>
<feature type="compositionally biased region" description="Basic residues" evidence="9">
    <location>
        <begin position="170"/>
        <end position="182"/>
    </location>
</feature>
<feature type="compositionally biased region" description="Acidic residues" evidence="9">
    <location>
        <begin position="129"/>
        <end position="139"/>
    </location>
</feature>
<keyword evidence="5" id="KW-0347">Helicase</keyword>
<gene>
    <name evidence="12" type="ORF">L5515_000425</name>
</gene>
<dbReference type="InterPro" id="IPR044574">
    <property type="entry name" value="ARIP4-like"/>
</dbReference>
<dbReference type="SMART" id="SM00490">
    <property type="entry name" value="HELICc"/>
    <property type="match status" value="1"/>
</dbReference>
<keyword evidence="8" id="KW-0539">Nucleus</keyword>
<dbReference type="InterPro" id="IPR038718">
    <property type="entry name" value="SNF2-like_sf"/>
</dbReference>
<feature type="compositionally biased region" description="Basic residues" evidence="9">
    <location>
        <begin position="197"/>
        <end position="207"/>
    </location>
</feature>
<feature type="compositionally biased region" description="Acidic residues" evidence="9">
    <location>
        <begin position="850"/>
        <end position="867"/>
    </location>
</feature>
<evidence type="ECO:0000313" key="12">
    <source>
        <dbReference type="EMBL" id="UMM10835.1"/>
    </source>
</evidence>
<evidence type="ECO:0000256" key="9">
    <source>
        <dbReference type="SAM" id="MobiDB-lite"/>
    </source>
</evidence>
<dbReference type="InterPro" id="IPR000330">
    <property type="entry name" value="SNF2_N"/>
</dbReference>
<dbReference type="PANTHER" id="PTHR45797">
    <property type="entry name" value="RAD54-LIKE"/>
    <property type="match status" value="1"/>
</dbReference>
<dbReference type="Proteomes" id="UP000829354">
    <property type="component" value="Chromosome I"/>
</dbReference>
<feature type="compositionally biased region" description="Basic and acidic residues" evidence="9">
    <location>
        <begin position="29"/>
        <end position="49"/>
    </location>
</feature>
<name>A0AAE9J1Q8_CAEBR</name>
<feature type="region of interest" description="Disordered" evidence="9">
    <location>
        <begin position="845"/>
        <end position="922"/>
    </location>
</feature>
<feature type="compositionally biased region" description="Acidic residues" evidence="9">
    <location>
        <begin position="875"/>
        <end position="888"/>
    </location>
</feature>
<evidence type="ECO:0000259" key="10">
    <source>
        <dbReference type="PROSITE" id="PS51192"/>
    </source>
</evidence>
<feature type="domain" description="Helicase ATP-binding" evidence="10">
    <location>
        <begin position="520"/>
        <end position="721"/>
    </location>
</feature>
<dbReference type="PANTHER" id="PTHR45797:SF3">
    <property type="entry name" value="TRANSCRIPTIONAL REGULATOR ATRX HOMOLOG"/>
    <property type="match status" value="1"/>
</dbReference>
<dbReference type="PROSITE" id="PS51192">
    <property type="entry name" value="HELICASE_ATP_BIND_1"/>
    <property type="match status" value="1"/>
</dbReference>
<dbReference type="GO" id="GO:0003677">
    <property type="term" value="F:DNA binding"/>
    <property type="evidence" value="ECO:0007669"/>
    <property type="project" value="UniProtKB-KW"/>
</dbReference>
<evidence type="ECO:0000256" key="6">
    <source>
        <dbReference type="ARBA" id="ARBA00022840"/>
    </source>
</evidence>
<feature type="compositionally biased region" description="Acidic residues" evidence="9">
    <location>
        <begin position="70"/>
        <end position="80"/>
    </location>
</feature>
<dbReference type="InterPro" id="IPR027417">
    <property type="entry name" value="P-loop_NTPase"/>
</dbReference>
<organism evidence="12 13">
    <name type="scientific">Caenorhabditis briggsae</name>
    <dbReference type="NCBI Taxonomy" id="6238"/>
    <lineage>
        <taxon>Eukaryota</taxon>
        <taxon>Metazoa</taxon>
        <taxon>Ecdysozoa</taxon>
        <taxon>Nematoda</taxon>
        <taxon>Chromadorea</taxon>
        <taxon>Rhabditida</taxon>
        <taxon>Rhabditina</taxon>
        <taxon>Rhabditomorpha</taxon>
        <taxon>Rhabditoidea</taxon>
        <taxon>Rhabditidae</taxon>
        <taxon>Peloderinae</taxon>
        <taxon>Caenorhabditis</taxon>
    </lineage>
</organism>